<sequence length="268" mass="30230">MLAMHAPQTAAQLHRLVDCWPPAPHHGPGSPLSNGVRLHLFDGSHANDYRRAASERQQDHLRAHYQPARTHHRGDWTPAAEKPFSPAARRYEHLPAELEPASTYTDVARPPQYYSSSVNSLRYDNEEGEDIFDMEALADQFLDLSDHCPIPSRSVSPYSDSTCTSEAVDRDPPLAKRRRIDEVSSTSFPVSWTRPHDVRSFPACRQPTRPTMNMTARVQVKCHAPVSRPSTIPHHPHLVWSFPCGPTSLIALIRILTLRTPPRAQARR</sequence>
<dbReference type="EMBL" id="JARKIE010000014">
    <property type="protein sequence ID" value="KAJ7702795.1"/>
    <property type="molecule type" value="Genomic_DNA"/>
</dbReference>
<evidence type="ECO:0000313" key="2">
    <source>
        <dbReference type="Proteomes" id="UP001221757"/>
    </source>
</evidence>
<name>A0AAD7GN44_MYCRO</name>
<proteinExistence type="predicted"/>
<gene>
    <name evidence="1" type="ORF">B0H17DRAFT_119572</name>
</gene>
<keyword evidence="2" id="KW-1185">Reference proteome</keyword>
<comment type="caution">
    <text evidence="1">The sequence shown here is derived from an EMBL/GenBank/DDBJ whole genome shotgun (WGS) entry which is preliminary data.</text>
</comment>
<organism evidence="1 2">
    <name type="scientific">Mycena rosella</name>
    <name type="common">Pink bonnet</name>
    <name type="synonym">Agaricus rosellus</name>
    <dbReference type="NCBI Taxonomy" id="1033263"/>
    <lineage>
        <taxon>Eukaryota</taxon>
        <taxon>Fungi</taxon>
        <taxon>Dikarya</taxon>
        <taxon>Basidiomycota</taxon>
        <taxon>Agaricomycotina</taxon>
        <taxon>Agaricomycetes</taxon>
        <taxon>Agaricomycetidae</taxon>
        <taxon>Agaricales</taxon>
        <taxon>Marasmiineae</taxon>
        <taxon>Mycenaceae</taxon>
        <taxon>Mycena</taxon>
    </lineage>
</organism>
<reference evidence="1" key="1">
    <citation type="submission" date="2023-03" db="EMBL/GenBank/DDBJ databases">
        <title>Massive genome expansion in bonnet fungi (Mycena s.s.) driven by repeated elements and novel gene families across ecological guilds.</title>
        <authorList>
            <consortium name="Lawrence Berkeley National Laboratory"/>
            <person name="Harder C.B."/>
            <person name="Miyauchi S."/>
            <person name="Viragh M."/>
            <person name="Kuo A."/>
            <person name="Thoen E."/>
            <person name="Andreopoulos B."/>
            <person name="Lu D."/>
            <person name="Skrede I."/>
            <person name="Drula E."/>
            <person name="Henrissat B."/>
            <person name="Morin E."/>
            <person name="Kohler A."/>
            <person name="Barry K."/>
            <person name="LaButti K."/>
            <person name="Morin E."/>
            <person name="Salamov A."/>
            <person name="Lipzen A."/>
            <person name="Mereny Z."/>
            <person name="Hegedus B."/>
            <person name="Baldrian P."/>
            <person name="Stursova M."/>
            <person name="Weitz H."/>
            <person name="Taylor A."/>
            <person name="Grigoriev I.V."/>
            <person name="Nagy L.G."/>
            <person name="Martin F."/>
            <person name="Kauserud H."/>
        </authorList>
    </citation>
    <scope>NUCLEOTIDE SEQUENCE</scope>
    <source>
        <strain evidence="1">CBHHK067</strain>
    </source>
</reference>
<accession>A0AAD7GN44</accession>
<dbReference type="Proteomes" id="UP001221757">
    <property type="component" value="Unassembled WGS sequence"/>
</dbReference>
<protein>
    <submittedName>
        <fullName evidence="1">Uncharacterized protein</fullName>
    </submittedName>
</protein>
<dbReference type="AlphaFoldDB" id="A0AAD7GN44"/>
<evidence type="ECO:0000313" key="1">
    <source>
        <dbReference type="EMBL" id="KAJ7702795.1"/>
    </source>
</evidence>